<gene>
    <name evidence="1" type="ORF">CPT_Mater28</name>
</gene>
<dbReference type="GeneID" id="24606927"/>
<name>A0A0A0RMA1_9CAUD</name>
<dbReference type="EMBL" id="KM236245">
    <property type="protein sequence ID" value="AIW03185.1"/>
    <property type="molecule type" value="Genomic_DNA"/>
</dbReference>
<evidence type="ECO:0000313" key="2">
    <source>
        <dbReference type="Proteomes" id="UP000030206"/>
    </source>
</evidence>
<reference evidence="1 2" key="1">
    <citation type="submission" date="2014-07" db="EMBL/GenBank/DDBJ databases">
        <title>Complete Genome of Bacillus megaterium Myophage Mater.</title>
        <authorList>
            <person name="Lancaster J.C."/>
            <person name="Hodde M.K."/>
            <person name="Hernandez A.C."/>
            <person name="Everett G.F.K."/>
        </authorList>
    </citation>
    <scope>NUCLEOTIDE SEQUENCE [LARGE SCALE GENOMIC DNA]</scope>
</reference>
<accession>A0A0A0RMA1</accession>
<keyword evidence="2" id="KW-1185">Reference proteome</keyword>
<proteinExistence type="predicted"/>
<sequence>MSDYQSTPIKRRVIGKVVYYFGGKRYSIGRKDLKPEMELSNNKANVYVDSILVDDDIPSRIKIELFSYDRDTYKPTTTIYPESAYVVWSYITKPRSEWPTGY</sequence>
<dbReference type="RefSeq" id="YP_009150987.1">
    <property type="nucleotide sequence ID" value="NC_027366.1"/>
</dbReference>
<evidence type="ECO:0000313" key="1">
    <source>
        <dbReference type="EMBL" id="AIW03185.1"/>
    </source>
</evidence>
<organism evidence="1 2">
    <name type="scientific">Bacillus phage Mater</name>
    <dbReference type="NCBI Taxonomy" id="1540090"/>
    <lineage>
        <taxon>Viruses</taxon>
        <taxon>Duplodnaviria</taxon>
        <taxon>Heunggongvirae</taxon>
        <taxon>Uroviricota</taxon>
        <taxon>Caudoviricetes</taxon>
        <taxon>Herelleviridae</taxon>
        <taxon>Bastillevirinae</taxon>
        <taxon>Matervirus</taxon>
        <taxon>Matervirus mater</taxon>
    </lineage>
</organism>
<dbReference type="Proteomes" id="UP000030206">
    <property type="component" value="Segment"/>
</dbReference>
<dbReference type="KEGG" id="vg:24606927"/>
<protein>
    <submittedName>
        <fullName evidence="1">Uncharacterized protein</fullName>
    </submittedName>
</protein>